<proteinExistence type="predicted"/>
<sequence length="78" mass="8460">MAMNMQNPCRALCLLTVFNAPAAASALALENIKARLEAAGYSQIREVPSGKIKTFKATRDGKERSILVDSTGHIQELQ</sequence>
<name>A0A8I2CAF1_BRAEL</name>
<evidence type="ECO:0000313" key="2">
    <source>
        <dbReference type="EMBL" id="MBP1298401.1"/>
    </source>
</evidence>
<dbReference type="AlphaFoldDB" id="A0A8I2CAF1"/>
<dbReference type="RefSeq" id="WP_145972844.1">
    <property type="nucleotide sequence ID" value="NZ_CP126032.1"/>
</dbReference>
<accession>A0A8I2CAF1</accession>
<gene>
    <name evidence="2" type="ORF">JOH49_008154</name>
</gene>
<dbReference type="Proteomes" id="UP000673383">
    <property type="component" value="Unassembled WGS sequence"/>
</dbReference>
<keyword evidence="1" id="KW-0732">Signal</keyword>
<organism evidence="2 3">
    <name type="scientific">Bradyrhizobium elkanii</name>
    <dbReference type="NCBI Taxonomy" id="29448"/>
    <lineage>
        <taxon>Bacteria</taxon>
        <taxon>Pseudomonadati</taxon>
        <taxon>Pseudomonadota</taxon>
        <taxon>Alphaproteobacteria</taxon>
        <taxon>Hyphomicrobiales</taxon>
        <taxon>Nitrobacteraceae</taxon>
        <taxon>Bradyrhizobium</taxon>
    </lineage>
</organism>
<feature type="signal peptide" evidence="1">
    <location>
        <begin position="1"/>
        <end position="28"/>
    </location>
</feature>
<protein>
    <recommendedName>
        <fullName evidence="4">PepSY domain-containing protein</fullName>
    </recommendedName>
</protein>
<comment type="caution">
    <text evidence="2">The sequence shown here is derived from an EMBL/GenBank/DDBJ whole genome shotgun (WGS) entry which is preliminary data.</text>
</comment>
<reference evidence="2" key="1">
    <citation type="submission" date="2021-02" db="EMBL/GenBank/DDBJ databases">
        <title>Genomic Encyclopedia of Type Strains, Phase IV (KMG-V): Genome sequencing to study the core and pangenomes of soil and plant-associated prokaryotes.</title>
        <authorList>
            <person name="Whitman W."/>
        </authorList>
    </citation>
    <scope>NUCLEOTIDE SEQUENCE</scope>
    <source>
        <strain evidence="2">USDA 406</strain>
    </source>
</reference>
<evidence type="ECO:0000256" key="1">
    <source>
        <dbReference type="SAM" id="SignalP"/>
    </source>
</evidence>
<dbReference type="EMBL" id="JAFICZ010000001">
    <property type="protein sequence ID" value="MBP1298401.1"/>
    <property type="molecule type" value="Genomic_DNA"/>
</dbReference>
<feature type="chain" id="PRO_5034232697" description="PepSY domain-containing protein" evidence="1">
    <location>
        <begin position="29"/>
        <end position="78"/>
    </location>
</feature>
<evidence type="ECO:0000313" key="3">
    <source>
        <dbReference type="Proteomes" id="UP000673383"/>
    </source>
</evidence>
<evidence type="ECO:0008006" key="4">
    <source>
        <dbReference type="Google" id="ProtNLM"/>
    </source>
</evidence>